<dbReference type="RefSeq" id="WP_202381613.1">
    <property type="nucleotide sequence ID" value="NZ_BAAAMA010000002.1"/>
</dbReference>
<gene>
    <name evidence="2" type="ORF">D3226_06375</name>
</gene>
<evidence type="ECO:0000313" key="3">
    <source>
        <dbReference type="Proteomes" id="UP001646141"/>
    </source>
</evidence>
<name>A0ABS1SQ07_9MICO</name>
<reference evidence="2 3" key="1">
    <citation type="submission" date="2018-09" db="EMBL/GenBank/DDBJ databases">
        <title>Comparative genomics of Leucobacter spp.</title>
        <authorList>
            <person name="Reis A.C."/>
            <person name="Kolvenbach B.A."/>
            <person name="Corvini P.F.X."/>
            <person name="Nunes O.C."/>
        </authorList>
    </citation>
    <scope>NUCLEOTIDE SEQUENCE [LARGE SCALE GENOMIC DNA]</scope>
    <source>
        <strain evidence="2 3">L-1</strain>
    </source>
</reference>
<dbReference type="InterPro" id="IPR023286">
    <property type="entry name" value="ABATE_dom_sf"/>
</dbReference>
<dbReference type="PANTHER" id="PTHR35525:SF3">
    <property type="entry name" value="BLL6575 PROTEIN"/>
    <property type="match status" value="1"/>
</dbReference>
<proteinExistence type="predicted"/>
<dbReference type="Proteomes" id="UP001646141">
    <property type="component" value="Unassembled WGS sequence"/>
</dbReference>
<protein>
    <submittedName>
        <fullName evidence="2">CGNR zinc finger domain-containing protein</fullName>
    </submittedName>
</protein>
<comment type="caution">
    <text evidence="2">The sequence shown here is derived from an EMBL/GenBank/DDBJ whole genome shotgun (WGS) entry which is preliminary data.</text>
</comment>
<evidence type="ECO:0000259" key="1">
    <source>
        <dbReference type="Pfam" id="PF11706"/>
    </source>
</evidence>
<dbReference type="SUPFAM" id="SSF160904">
    <property type="entry name" value="Jann2411-like"/>
    <property type="match status" value="1"/>
</dbReference>
<dbReference type="Gene3D" id="1.10.3300.10">
    <property type="entry name" value="Jann2411-like domain"/>
    <property type="match status" value="1"/>
</dbReference>
<evidence type="ECO:0000313" key="2">
    <source>
        <dbReference type="EMBL" id="MBL3689584.1"/>
    </source>
</evidence>
<accession>A0ABS1SQ07</accession>
<sequence length="192" mass="20291">MPAPRATPAPDDRPLGLRFITAVVNEPWAELDAAAAQTRWAALSAAHGDAALGARAAHAERLAEATAELRAIYAEHDPARVAASLNAALRAHGAPTELTQLPDGRWATRPAIPIESSAADFVRSLAAASLAQWFAERGRGAWGLCAAPGCERAFIDEGRRAPQRFCSPSCATRTRVAAHRAERRSPGGAHTH</sequence>
<dbReference type="PANTHER" id="PTHR35525">
    <property type="entry name" value="BLL6575 PROTEIN"/>
    <property type="match status" value="1"/>
</dbReference>
<dbReference type="EMBL" id="QYAD01000002">
    <property type="protein sequence ID" value="MBL3689584.1"/>
    <property type="molecule type" value="Genomic_DNA"/>
</dbReference>
<dbReference type="InterPro" id="IPR021005">
    <property type="entry name" value="Znf_CGNR"/>
</dbReference>
<dbReference type="Pfam" id="PF11706">
    <property type="entry name" value="zf-CGNR"/>
    <property type="match status" value="1"/>
</dbReference>
<organism evidence="2 3">
    <name type="scientific">Leucobacter chromiireducens subsp. chromiireducens</name>
    <dbReference type="NCBI Taxonomy" id="660067"/>
    <lineage>
        <taxon>Bacteria</taxon>
        <taxon>Bacillati</taxon>
        <taxon>Actinomycetota</taxon>
        <taxon>Actinomycetes</taxon>
        <taxon>Micrococcales</taxon>
        <taxon>Microbacteriaceae</taxon>
        <taxon>Leucobacter</taxon>
    </lineage>
</organism>
<dbReference type="InterPro" id="IPR010852">
    <property type="entry name" value="ABATE"/>
</dbReference>
<feature type="domain" description="Zinc finger CGNR" evidence="1">
    <location>
        <begin position="144"/>
        <end position="181"/>
    </location>
</feature>
<keyword evidence="3" id="KW-1185">Reference proteome</keyword>